<gene>
    <name evidence="1" type="ORF">EJ08DRAFT_414662</name>
</gene>
<keyword evidence="2" id="KW-1185">Reference proteome</keyword>
<evidence type="ECO:0000313" key="1">
    <source>
        <dbReference type="EMBL" id="KAF2424384.1"/>
    </source>
</evidence>
<comment type="caution">
    <text evidence="1">The sequence shown here is derived from an EMBL/GenBank/DDBJ whole genome shotgun (WGS) entry which is preliminary data.</text>
</comment>
<dbReference type="InterPro" id="IPR009003">
    <property type="entry name" value="Peptidase_S1_PA"/>
</dbReference>
<protein>
    <recommendedName>
        <fullName evidence="3">Serine protease</fullName>
    </recommendedName>
</protein>
<dbReference type="Pfam" id="PF13365">
    <property type="entry name" value="Trypsin_2"/>
    <property type="match status" value="1"/>
</dbReference>
<sequence>MANNNHNGMIFPLPRTSGLDTEPVPPINVDYGDGPVYQIDILNSLIWNINPNTIALQELARDRTVKINSFSYSENADPLDMRTTGSGIVVGRYGPYSLVMTNKHVTLNTVPGVGRLHRAYAPPHTGEFKRLYYSDLWDLALVYTSMDLDRIATFGVVVPVQGQHLLNFGFVNLQPIFEEGLYDRRQPRLIIHQEHFDANSIRRVNLAHDGPADLVYISLRGGASGSGIWDTNGYVVGVGFIGHQEVQRSAMIPLECAREFLHDCLRESLMRPGGPVPGDRHSIHGLLGPGWDFSEPEFEERFVARPIQQFYPDTYFSMA</sequence>
<evidence type="ECO:0000313" key="2">
    <source>
        <dbReference type="Proteomes" id="UP000800235"/>
    </source>
</evidence>
<dbReference type="Gene3D" id="2.40.10.120">
    <property type="match status" value="1"/>
</dbReference>
<evidence type="ECO:0008006" key="3">
    <source>
        <dbReference type="Google" id="ProtNLM"/>
    </source>
</evidence>
<dbReference type="AlphaFoldDB" id="A0A9P4NJT5"/>
<proteinExistence type="predicted"/>
<dbReference type="SUPFAM" id="SSF50494">
    <property type="entry name" value="Trypsin-like serine proteases"/>
    <property type="match status" value="1"/>
</dbReference>
<reference evidence="1" key="1">
    <citation type="journal article" date="2020" name="Stud. Mycol.">
        <title>101 Dothideomycetes genomes: a test case for predicting lifestyles and emergence of pathogens.</title>
        <authorList>
            <person name="Haridas S."/>
            <person name="Albert R."/>
            <person name="Binder M."/>
            <person name="Bloem J."/>
            <person name="Labutti K."/>
            <person name="Salamov A."/>
            <person name="Andreopoulos B."/>
            <person name="Baker S."/>
            <person name="Barry K."/>
            <person name="Bills G."/>
            <person name="Bluhm B."/>
            <person name="Cannon C."/>
            <person name="Castanera R."/>
            <person name="Culley D."/>
            <person name="Daum C."/>
            <person name="Ezra D."/>
            <person name="Gonzalez J."/>
            <person name="Henrissat B."/>
            <person name="Kuo A."/>
            <person name="Liang C."/>
            <person name="Lipzen A."/>
            <person name="Lutzoni F."/>
            <person name="Magnuson J."/>
            <person name="Mondo S."/>
            <person name="Nolan M."/>
            <person name="Ohm R."/>
            <person name="Pangilinan J."/>
            <person name="Park H.-J."/>
            <person name="Ramirez L."/>
            <person name="Alfaro M."/>
            <person name="Sun H."/>
            <person name="Tritt A."/>
            <person name="Yoshinaga Y."/>
            <person name="Zwiers L.-H."/>
            <person name="Turgeon B."/>
            <person name="Goodwin S."/>
            <person name="Spatafora J."/>
            <person name="Crous P."/>
            <person name="Grigoriev I."/>
        </authorList>
    </citation>
    <scope>NUCLEOTIDE SEQUENCE</scope>
    <source>
        <strain evidence="1">CBS 130266</strain>
    </source>
</reference>
<accession>A0A9P4NJT5</accession>
<name>A0A9P4NJT5_9PEZI</name>
<dbReference type="EMBL" id="MU007075">
    <property type="protein sequence ID" value="KAF2424384.1"/>
    <property type="molecule type" value="Genomic_DNA"/>
</dbReference>
<organism evidence="1 2">
    <name type="scientific">Tothia fuscella</name>
    <dbReference type="NCBI Taxonomy" id="1048955"/>
    <lineage>
        <taxon>Eukaryota</taxon>
        <taxon>Fungi</taxon>
        <taxon>Dikarya</taxon>
        <taxon>Ascomycota</taxon>
        <taxon>Pezizomycotina</taxon>
        <taxon>Dothideomycetes</taxon>
        <taxon>Pleosporomycetidae</taxon>
        <taxon>Venturiales</taxon>
        <taxon>Cylindrosympodiaceae</taxon>
        <taxon>Tothia</taxon>
    </lineage>
</organism>
<dbReference type="Proteomes" id="UP000800235">
    <property type="component" value="Unassembled WGS sequence"/>
</dbReference>